<keyword evidence="7" id="KW-1185">Reference proteome</keyword>
<keyword evidence="5" id="KW-0067">ATP-binding</keyword>
<proteinExistence type="predicted"/>
<comment type="caution">
    <text evidence="6">The sequence shown here is derived from an EMBL/GenBank/DDBJ whole genome shotgun (WGS) entry which is preliminary data.</text>
</comment>
<evidence type="ECO:0000256" key="2">
    <source>
        <dbReference type="ARBA" id="ARBA00022741"/>
    </source>
</evidence>
<dbReference type="Gene3D" id="3.40.50.300">
    <property type="entry name" value="P-loop containing nucleotide triphosphate hydrolases"/>
    <property type="match status" value="1"/>
</dbReference>
<sequence>MMSSTLISLTLSELLVQMLSIDIVGTVALWPVLTNLPPIRAASGEVVKIAQLAAGASQGRIAQPETPVTLQFQGNKFTLSQSQLRQLTAGQPLQLHGNVLQIVSAPGQYLRPQGSVVLPSMPQGTNVTRNQPQVGASHVNTVSSAVTPRANQTTLETVPKSASAALPNAQESTEDRQRLLRERLDRVFGCNERRCGKAPVYGSDLLSLFTLKPADLLSHILDTQWNWTGSVNCAVSSKFPEKSSDLLRHLILSPGEQKVALEPVIKRTVCVVPAVIVPPPFLTVPHPPPRYTHNMKMLSLRLRVYAAPYMLVLRERTSPYCVQSPDLRLIQGDSGKLEALSILLHKLKSEGRRVLIFSQMLLMLDILETFLDFNSFTFLRIDENANYEQSQAHQGLCKRNVTPAEHSIKVCISKRHYFTSEPRHVPKQ</sequence>
<comment type="subcellular location">
    <subcellularLocation>
        <location evidence="1">Nucleus</location>
    </subcellularLocation>
</comment>
<keyword evidence="3" id="KW-0378">Hydrolase</keyword>
<dbReference type="PANTHER" id="PTHR45685">
    <property type="entry name" value="HELICASE SRCAP-RELATED"/>
    <property type="match status" value="1"/>
</dbReference>
<dbReference type="CDD" id="cd18793">
    <property type="entry name" value="SF2_C_SNF"/>
    <property type="match status" value="1"/>
</dbReference>
<dbReference type="Proteomes" id="UP001176940">
    <property type="component" value="Unassembled WGS sequence"/>
</dbReference>
<evidence type="ECO:0000313" key="6">
    <source>
        <dbReference type="EMBL" id="CAJ0942843.1"/>
    </source>
</evidence>
<name>A0ABN9LPT3_9NEOB</name>
<dbReference type="InterPro" id="IPR027417">
    <property type="entry name" value="P-loop_NTPase"/>
</dbReference>
<keyword evidence="2" id="KW-0547">Nucleotide-binding</keyword>
<reference evidence="6" key="1">
    <citation type="submission" date="2023-07" db="EMBL/GenBank/DDBJ databases">
        <authorList>
            <person name="Stuckert A."/>
        </authorList>
    </citation>
    <scope>NUCLEOTIDE SEQUENCE</scope>
</reference>
<evidence type="ECO:0000313" key="7">
    <source>
        <dbReference type="Proteomes" id="UP001176940"/>
    </source>
</evidence>
<evidence type="ECO:0000256" key="4">
    <source>
        <dbReference type="ARBA" id="ARBA00022806"/>
    </source>
</evidence>
<gene>
    <name evidence="6" type="ORF">RIMI_LOCUS9729405</name>
</gene>
<evidence type="ECO:0000256" key="1">
    <source>
        <dbReference type="ARBA" id="ARBA00004123"/>
    </source>
</evidence>
<dbReference type="InterPro" id="IPR049730">
    <property type="entry name" value="SNF2/RAD54-like_C"/>
</dbReference>
<accession>A0ABN9LPT3</accession>
<dbReference type="PANTHER" id="PTHR45685:SF1">
    <property type="entry name" value="HELICASE SRCAP"/>
    <property type="match status" value="1"/>
</dbReference>
<dbReference type="SUPFAM" id="SSF52540">
    <property type="entry name" value="P-loop containing nucleoside triphosphate hydrolases"/>
    <property type="match status" value="1"/>
</dbReference>
<dbReference type="InterPro" id="IPR050520">
    <property type="entry name" value="INO80/SWR1_helicase"/>
</dbReference>
<keyword evidence="4" id="KW-0347">Helicase</keyword>
<organism evidence="6 7">
    <name type="scientific">Ranitomeya imitator</name>
    <name type="common">mimic poison frog</name>
    <dbReference type="NCBI Taxonomy" id="111125"/>
    <lineage>
        <taxon>Eukaryota</taxon>
        <taxon>Metazoa</taxon>
        <taxon>Chordata</taxon>
        <taxon>Craniata</taxon>
        <taxon>Vertebrata</taxon>
        <taxon>Euteleostomi</taxon>
        <taxon>Amphibia</taxon>
        <taxon>Batrachia</taxon>
        <taxon>Anura</taxon>
        <taxon>Neobatrachia</taxon>
        <taxon>Hyloidea</taxon>
        <taxon>Dendrobatidae</taxon>
        <taxon>Dendrobatinae</taxon>
        <taxon>Ranitomeya</taxon>
    </lineage>
</organism>
<evidence type="ECO:0000256" key="3">
    <source>
        <dbReference type="ARBA" id="ARBA00022801"/>
    </source>
</evidence>
<dbReference type="EMBL" id="CAUEEQ010020421">
    <property type="protein sequence ID" value="CAJ0942843.1"/>
    <property type="molecule type" value="Genomic_DNA"/>
</dbReference>
<protein>
    <submittedName>
        <fullName evidence="6">Uncharacterized protein</fullName>
    </submittedName>
</protein>
<evidence type="ECO:0000256" key="5">
    <source>
        <dbReference type="ARBA" id="ARBA00022840"/>
    </source>
</evidence>